<feature type="region of interest" description="Disordered" evidence="1">
    <location>
        <begin position="1"/>
        <end position="36"/>
    </location>
</feature>
<dbReference type="CDD" id="cd21180">
    <property type="entry name" value="GH2_GIPC"/>
    <property type="match status" value="1"/>
</dbReference>
<sequence length="296" mass="32141">MPLGLRGKKKAAKSKEAARLVEGERSSGSQGVPGPPAPARKLVFHAQLAHGSATGRVEDFSSISELYAKIAGVFEIAPSEILFCTLNTPKIDMGKLLGGQLGLEDFIFAHVKGTKKEVNVYKSEDSLGLTITDNGVGYAFIKIYMRTLQFVFVINQEKKIGSSFSQHLLEAFLSSRLSYSCVFTEIGPRSKAGKTSTEKIGTSRGTLRLRSKGPATVEELPSEAKAKAIGKVDDLLELYMGIRDIDLATTMFEAGKDKSNPDEFAVALDETLGDFAFPDEFLFDVWGAISDMKQGR</sequence>
<dbReference type="PANTHER" id="PTHR12259:SF3">
    <property type="entry name" value="PDZ DOMAIN-CONTAINING PROTEIN GIPC2"/>
    <property type="match status" value="1"/>
</dbReference>
<dbReference type="GO" id="GO:0042802">
    <property type="term" value="F:identical protein binding"/>
    <property type="evidence" value="ECO:0007669"/>
    <property type="project" value="Ensembl"/>
</dbReference>
<dbReference type="InterPro" id="IPR017379">
    <property type="entry name" value="GIPC1/2/3"/>
</dbReference>
<feature type="compositionally biased region" description="Basic residues" evidence="1">
    <location>
        <begin position="1"/>
        <end position="12"/>
    </location>
</feature>
<dbReference type="GeneTree" id="ENSGT00390000003420"/>
<organism evidence="4 5">
    <name type="scientific">Mus spicilegus</name>
    <name type="common">Mound-building mouse</name>
    <dbReference type="NCBI Taxonomy" id="10103"/>
    <lineage>
        <taxon>Eukaryota</taxon>
        <taxon>Metazoa</taxon>
        <taxon>Chordata</taxon>
        <taxon>Craniata</taxon>
        <taxon>Vertebrata</taxon>
        <taxon>Euteleostomi</taxon>
        <taxon>Mammalia</taxon>
        <taxon>Eutheria</taxon>
        <taxon>Euarchontoglires</taxon>
        <taxon>Glires</taxon>
        <taxon>Rodentia</taxon>
        <taxon>Myomorpha</taxon>
        <taxon>Muroidea</taxon>
        <taxon>Muridae</taxon>
        <taxon>Murinae</taxon>
        <taxon>Mus</taxon>
        <taxon>Mus</taxon>
    </lineage>
</organism>
<evidence type="ECO:0000313" key="5">
    <source>
        <dbReference type="Proteomes" id="UP000694415"/>
    </source>
</evidence>
<evidence type="ECO:0000259" key="3">
    <source>
        <dbReference type="Pfam" id="PF25083"/>
    </source>
</evidence>
<proteinExistence type="predicted"/>
<dbReference type="PANTHER" id="PTHR12259">
    <property type="entry name" value="RGS-GAIP INTERACTING PROTEIN GIPC"/>
    <property type="match status" value="1"/>
</dbReference>
<dbReference type="InterPro" id="IPR055349">
    <property type="entry name" value="GH2_GIPC"/>
</dbReference>
<dbReference type="Ensembl" id="ENSMSIT00000036600.1">
    <property type="protein sequence ID" value="ENSMSIP00000029037.1"/>
    <property type="gene ID" value="ENSMSIG00000024388.1"/>
</dbReference>
<feature type="domain" description="GIPC1-3 GH1" evidence="3">
    <location>
        <begin position="43"/>
        <end position="109"/>
    </location>
</feature>
<dbReference type="AlphaFoldDB" id="A0A8C6I1C0"/>
<evidence type="ECO:0000256" key="1">
    <source>
        <dbReference type="SAM" id="MobiDB-lite"/>
    </source>
</evidence>
<accession>A0A8C6I1C0</accession>
<reference evidence="4" key="1">
    <citation type="submission" date="2025-08" db="UniProtKB">
        <authorList>
            <consortium name="Ensembl"/>
        </authorList>
    </citation>
    <scope>IDENTIFICATION</scope>
</reference>
<dbReference type="Proteomes" id="UP000694415">
    <property type="component" value="Unplaced"/>
</dbReference>
<reference evidence="4" key="2">
    <citation type="submission" date="2025-09" db="UniProtKB">
        <authorList>
            <consortium name="Ensembl"/>
        </authorList>
    </citation>
    <scope>IDENTIFICATION</scope>
</reference>
<dbReference type="Pfam" id="PF25083">
    <property type="entry name" value="GIPC1_GH1"/>
    <property type="match status" value="1"/>
</dbReference>
<evidence type="ECO:0000313" key="4">
    <source>
        <dbReference type="Ensembl" id="ENSMSIP00000029037.1"/>
    </source>
</evidence>
<evidence type="ECO:0000259" key="2">
    <source>
        <dbReference type="Pfam" id="PF25082"/>
    </source>
</evidence>
<protein>
    <submittedName>
        <fullName evidence="4">GIPC PDZ domain containing family, member 2</fullName>
    </submittedName>
</protein>
<name>A0A8C6I1C0_MUSSI</name>
<feature type="domain" description="GIPC GH2" evidence="2">
    <location>
        <begin position="204"/>
        <end position="291"/>
    </location>
</feature>
<keyword evidence="5" id="KW-1185">Reference proteome</keyword>
<dbReference type="InterPro" id="IPR056814">
    <property type="entry name" value="GIPC1-3_GH1"/>
</dbReference>
<feature type="compositionally biased region" description="Basic and acidic residues" evidence="1">
    <location>
        <begin position="13"/>
        <end position="25"/>
    </location>
</feature>
<dbReference type="Pfam" id="PF25082">
    <property type="entry name" value="GIPC1_GH2"/>
    <property type="match status" value="1"/>
</dbReference>